<dbReference type="EMBL" id="CM047580">
    <property type="protein sequence ID" value="KAI9921235.1"/>
    <property type="molecule type" value="Genomic_DNA"/>
</dbReference>
<keyword evidence="2" id="KW-1185">Reference proteome</keyword>
<reference evidence="1 2" key="1">
    <citation type="journal article" date="2022" name="bioRxiv">
        <title>The genome of the oomycete Peronosclerospora sorghi, a cosmopolitan pathogen of maize and sorghum, is inflated with dispersed pseudogenes.</title>
        <authorList>
            <person name="Fletcher K."/>
            <person name="Martin F."/>
            <person name="Isakeit T."/>
            <person name="Cavanaugh K."/>
            <person name="Magill C."/>
            <person name="Michelmore R."/>
        </authorList>
    </citation>
    <scope>NUCLEOTIDE SEQUENCE [LARGE SCALE GENOMIC DNA]</scope>
    <source>
        <strain evidence="1">P6</strain>
    </source>
</reference>
<gene>
    <name evidence="1" type="ORF">PsorP6_000512</name>
</gene>
<name>A0ACC0WQR6_9STRA</name>
<evidence type="ECO:0000313" key="1">
    <source>
        <dbReference type="EMBL" id="KAI9921235.1"/>
    </source>
</evidence>
<sequence length="247" mass="26821">MVAFWGCEVTETKAAIVEIPEGYVLNACNVTCGASSADTQLALGLETQQLDGKMWKGVAAYVGAKQPLHVKLDLVFGHKVKFYLAKGSGVVHVTGYFQPGPPTDVVKEEAGKEEMTAPKQSVKRAREETKPKVEESKSVSKKKVKPAKEDKNDDTNTKGPDAASTTPGESSEKKKRKKKHKKPASNGEINEKYERDVDDPRDIKHLECVNVASTNAFAHPRTVVVVPSDADATIFTMFHGTILVNAA</sequence>
<organism evidence="1 2">
    <name type="scientific">Peronosclerospora sorghi</name>
    <dbReference type="NCBI Taxonomy" id="230839"/>
    <lineage>
        <taxon>Eukaryota</taxon>
        <taxon>Sar</taxon>
        <taxon>Stramenopiles</taxon>
        <taxon>Oomycota</taxon>
        <taxon>Peronosporomycetes</taxon>
        <taxon>Peronosporales</taxon>
        <taxon>Peronosporaceae</taxon>
        <taxon>Peronosclerospora</taxon>
    </lineage>
</organism>
<accession>A0ACC0WQR6</accession>
<dbReference type="Proteomes" id="UP001163321">
    <property type="component" value="Chromosome 1"/>
</dbReference>
<evidence type="ECO:0000313" key="2">
    <source>
        <dbReference type="Proteomes" id="UP001163321"/>
    </source>
</evidence>
<comment type="caution">
    <text evidence="1">The sequence shown here is derived from an EMBL/GenBank/DDBJ whole genome shotgun (WGS) entry which is preliminary data.</text>
</comment>
<proteinExistence type="predicted"/>
<protein>
    <submittedName>
        <fullName evidence="1">Uncharacterized protein</fullName>
    </submittedName>
</protein>